<proteinExistence type="predicted"/>
<keyword evidence="3" id="KW-1185">Reference proteome</keyword>
<evidence type="ECO:0000313" key="3">
    <source>
        <dbReference type="Proteomes" id="UP000006514"/>
    </source>
</evidence>
<gene>
    <name evidence="2" type="ORF">AURDEDRAFT_174571</name>
</gene>
<reference evidence="3" key="1">
    <citation type="journal article" date="2012" name="Science">
        <title>The Paleozoic origin of enzymatic lignin decomposition reconstructed from 31 fungal genomes.</title>
        <authorList>
            <person name="Floudas D."/>
            <person name="Binder M."/>
            <person name="Riley R."/>
            <person name="Barry K."/>
            <person name="Blanchette R.A."/>
            <person name="Henrissat B."/>
            <person name="Martinez A.T."/>
            <person name="Otillar R."/>
            <person name="Spatafora J.W."/>
            <person name="Yadav J.S."/>
            <person name="Aerts A."/>
            <person name="Benoit I."/>
            <person name="Boyd A."/>
            <person name="Carlson A."/>
            <person name="Copeland A."/>
            <person name="Coutinho P.M."/>
            <person name="de Vries R.P."/>
            <person name="Ferreira P."/>
            <person name="Findley K."/>
            <person name="Foster B."/>
            <person name="Gaskell J."/>
            <person name="Glotzer D."/>
            <person name="Gorecki P."/>
            <person name="Heitman J."/>
            <person name="Hesse C."/>
            <person name="Hori C."/>
            <person name="Igarashi K."/>
            <person name="Jurgens J.A."/>
            <person name="Kallen N."/>
            <person name="Kersten P."/>
            <person name="Kohler A."/>
            <person name="Kuees U."/>
            <person name="Kumar T.K.A."/>
            <person name="Kuo A."/>
            <person name="LaButti K."/>
            <person name="Larrondo L.F."/>
            <person name="Lindquist E."/>
            <person name="Ling A."/>
            <person name="Lombard V."/>
            <person name="Lucas S."/>
            <person name="Lundell T."/>
            <person name="Martin R."/>
            <person name="McLaughlin D.J."/>
            <person name="Morgenstern I."/>
            <person name="Morin E."/>
            <person name="Murat C."/>
            <person name="Nagy L.G."/>
            <person name="Nolan M."/>
            <person name="Ohm R.A."/>
            <person name="Patyshakuliyeva A."/>
            <person name="Rokas A."/>
            <person name="Ruiz-Duenas F.J."/>
            <person name="Sabat G."/>
            <person name="Salamov A."/>
            <person name="Samejima M."/>
            <person name="Schmutz J."/>
            <person name="Slot J.C."/>
            <person name="St John F."/>
            <person name="Stenlid J."/>
            <person name="Sun H."/>
            <person name="Sun S."/>
            <person name="Syed K."/>
            <person name="Tsang A."/>
            <person name="Wiebenga A."/>
            <person name="Young D."/>
            <person name="Pisabarro A."/>
            <person name="Eastwood D.C."/>
            <person name="Martin F."/>
            <person name="Cullen D."/>
            <person name="Grigoriev I.V."/>
            <person name="Hibbett D.S."/>
        </authorList>
    </citation>
    <scope>NUCLEOTIDE SEQUENCE [LARGE SCALE GENOMIC DNA]</scope>
    <source>
        <strain evidence="3">TFB10046</strain>
    </source>
</reference>
<dbReference type="AlphaFoldDB" id="J0D9B6"/>
<name>J0D9B6_AURST</name>
<dbReference type="EMBL" id="JH687863">
    <property type="protein sequence ID" value="EJD36376.1"/>
    <property type="molecule type" value="Genomic_DNA"/>
</dbReference>
<feature type="region of interest" description="Disordered" evidence="1">
    <location>
        <begin position="322"/>
        <end position="346"/>
    </location>
</feature>
<accession>J0D9B6</accession>
<organism evidence="2 3">
    <name type="scientific">Auricularia subglabra (strain TFB-10046 / SS5)</name>
    <name type="common">White-rot fungus</name>
    <name type="synonym">Auricularia delicata (strain TFB10046)</name>
    <dbReference type="NCBI Taxonomy" id="717982"/>
    <lineage>
        <taxon>Eukaryota</taxon>
        <taxon>Fungi</taxon>
        <taxon>Dikarya</taxon>
        <taxon>Basidiomycota</taxon>
        <taxon>Agaricomycotina</taxon>
        <taxon>Agaricomycetes</taxon>
        <taxon>Auriculariales</taxon>
        <taxon>Auriculariaceae</taxon>
        <taxon>Auricularia</taxon>
    </lineage>
</organism>
<sequence length="882" mass="93404">MPCFECKITTLLWKPMLADEELSGRLPYNVYIAYVRLQASDIPVAIAHPTIEDPYPAGTLARLMGTAHFVGNTMIVVAKFMHPVAFAPAPGLPSPDHDMLPHFSLTGNVSSEVSPYSHNPACVSFEVVIERDDVFPSTPLVVICVLNRDANRMALDEYPAHGTPVIVAGPLCGWASSGKVIIDVHVLETAYRWPACPYPITESPSPFPRARFRGGLPRFPRYGPARLTRDVVSNSAAPTYVAPVPTAPEDPRLRRSAAGVAPGDAPVGAHVEAMEVDDAADGAAFVSGWMPGDGGPTVTPPRRDDADRVVVDASVGDATVPVETVPVPSTTGMDRVDGYASSSSSDAVDPALQRMASLEPSNAHDGDATASVQDIRDAFNRRSSTRSSSAGMIEAANVPILLTYYALPDDAIPPSTFIWVTGRFTFKFPNVVVVIDSFDRCEAPFPPRFFVPLVRFEGSVSSKITVERAGASWKIQFLCAINGPTFMKAWCQIERSRLESANIPSLYEKAAVRIIGEVAGYHRSFVEIRCVSLSCLLYPRDIIDDEPIYTPRSGAPNLAMMGIFLPSYIRLNGARASTENTSDDQWVTSVADGFVSRPYGAWDPDVRRLGGAQPVANSPAPSVVTASPIPSFDLPGVFDASSRVPSRIYPRVGAPAFPPDAAAALRLAAPSTPFPSGNGAAVLPFLPLAPESATSGIAMTTPINPLSIQLPIPGSPLVPAPDLDFSAFDLSHLDWASFMASTFIPASSASDFVFPELSPSQSVAVPSTGHVIPRDPPIASSSTRTIAGGPVHGDVAMADTSAHDTTSEAGELFSGPADDSVSTVTPIDGAVPVDELGDLAATQGDLPDDFLAWAAANGHFAIDGAGDVSDVDIDECVLQLPI</sequence>
<dbReference type="KEGG" id="adl:AURDEDRAFT_174571"/>
<feature type="compositionally biased region" description="Low complexity" evidence="1">
    <location>
        <begin position="322"/>
        <end position="331"/>
    </location>
</feature>
<protein>
    <submittedName>
        <fullName evidence="2">Uncharacterized protein</fullName>
    </submittedName>
</protein>
<evidence type="ECO:0000256" key="1">
    <source>
        <dbReference type="SAM" id="MobiDB-lite"/>
    </source>
</evidence>
<evidence type="ECO:0000313" key="2">
    <source>
        <dbReference type="EMBL" id="EJD36376.1"/>
    </source>
</evidence>
<feature type="region of interest" description="Disordered" evidence="1">
    <location>
        <begin position="764"/>
        <end position="786"/>
    </location>
</feature>
<dbReference type="InParanoid" id="J0D9B6"/>
<dbReference type="Proteomes" id="UP000006514">
    <property type="component" value="Unassembled WGS sequence"/>
</dbReference>